<dbReference type="PRINTS" id="PR01282">
    <property type="entry name" value="COUPTNFACTOR"/>
</dbReference>
<dbReference type="SUPFAM" id="SSF57716">
    <property type="entry name" value="Glucocorticoid receptor-like (DNA-binding domain)"/>
    <property type="match status" value="1"/>
</dbReference>
<dbReference type="InterPro" id="IPR050274">
    <property type="entry name" value="Nuclear_hormone_rcpt_NR2"/>
</dbReference>
<dbReference type="PROSITE" id="PS00031">
    <property type="entry name" value="NUCLEAR_REC_DBD_1"/>
    <property type="match status" value="1"/>
</dbReference>
<comment type="caution">
    <text evidence="16">The sequence shown here is derived from an EMBL/GenBank/DDBJ whole genome shotgun (WGS) entry which is preliminary data.</text>
</comment>
<dbReference type="GO" id="GO:0003700">
    <property type="term" value="F:DNA-binding transcription factor activity"/>
    <property type="evidence" value="ECO:0007669"/>
    <property type="project" value="InterPro"/>
</dbReference>
<proteinExistence type="inferred from homology"/>
<comment type="subcellular location">
    <subcellularLocation>
        <location evidence="1 12">Nucleus</location>
    </subcellularLocation>
</comment>
<evidence type="ECO:0000256" key="11">
    <source>
        <dbReference type="ARBA" id="ARBA00058354"/>
    </source>
</evidence>
<dbReference type="SMART" id="SM00399">
    <property type="entry name" value="ZnF_C4"/>
    <property type="match status" value="1"/>
</dbReference>
<dbReference type="Proteomes" id="UP000192578">
    <property type="component" value="Unassembled WGS sequence"/>
</dbReference>
<feature type="domain" description="NR LBD" evidence="15">
    <location>
        <begin position="169"/>
        <end position="396"/>
    </location>
</feature>
<keyword evidence="5 12" id="KW-0862">Zinc</keyword>
<dbReference type="PRINTS" id="PR00398">
    <property type="entry name" value="STRDHORMONER"/>
</dbReference>
<dbReference type="SMART" id="SM00430">
    <property type="entry name" value="HOLI"/>
    <property type="match status" value="1"/>
</dbReference>
<feature type="region of interest" description="Disordered" evidence="13">
    <location>
        <begin position="21"/>
        <end position="62"/>
    </location>
</feature>
<comment type="similarity">
    <text evidence="2">Belongs to the nuclear hormone receptor family. NR2 subfamily.</text>
</comment>
<dbReference type="OrthoDB" id="5873264at2759"/>
<dbReference type="GO" id="GO:0007270">
    <property type="term" value="P:neuron-neuron synaptic transmission"/>
    <property type="evidence" value="ECO:0007669"/>
    <property type="project" value="UniProtKB-ARBA"/>
</dbReference>
<dbReference type="InterPro" id="IPR035500">
    <property type="entry name" value="NHR-like_dom_sf"/>
</dbReference>
<name>A0A1W0XDW8_HYPEX</name>
<dbReference type="Gene3D" id="3.30.50.10">
    <property type="entry name" value="Erythroid Transcription Factor GATA-1, subunit A"/>
    <property type="match status" value="1"/>
</dbReference>
<keyword evidence="3 12" id="KW-0479">Metal-binding</keyword>
<evidence type="ECO:0000259" key="15">
    <source>
        <dbReference type="PROSITE" id="PS51843"/>
    </source>
</evidence>
<gene>
    <name evidence="16" type="ORF">BV898_00544</name>
</gene>
<dbReference type="Pfam" id="PF00105">
    <property type="entry name" value="zf-C4"/>
    <property type="match status" value="1"/>
</dbReference>
<evidence type="ECO:0000256" key="2">
    <source>
        <dbReference type="ARBA" id="ARBA00006421"/>
    </source>
</evidence>
<keyword evidence="9 12" id="KW-0675">Receptor</keyword>
<dbReference type="GO" id="GO:0045202">
    <property type="term" value="C:synapse"/>
    <property type="evidence" value="ECO:0007669"/>
    <property type="project" value="GOC"/>
</dbReference>
<dbReference type="CDD" id="cd06958">
    <property type="entry name" value="NR_DBD_COUP_TF"/>
    <property type="match status" value="1"/>
</dbReference>
<evidence type="ECO:0000256" key="12">
    <source>
        <dbReference type="RuleBase" id="RU004334"/>
    </source>
</evidence>
<dbReference type="Gene3D" id="1.10.565.10">
    <property type="entry name" value="Retinoid X Receptor"/>
    <property type="match status" value="1"/>
</dbReference>
<feature type="domain" description="Nuclear receptor" evidence="14">
    <location>
        <begin position="67"/>
        <end position="142"/>
    </location>
</feature>
<protein>
    <submittedName>
        <fullName evidence="16">Steroid receptor seven-up, isoforms B/C</fullName>
    </submittedName>
</protein>
<evidence type="ECO:0000256" key="9">
    <source>
        <dbReference type="ARBA" id="ARBA00023170"/>
    </source>
</evidence>
<dbReference type="PRINTS" id="PR00047">
    <property type="entry name" value="STROIDFINGER"/>
</dbReference>
<evidence type="ECO:0000256" key="4">
    <source>
        <dbReference type="ARBA" id="ARBA00022771"/>
    </source>
</evidence>
<keyword evidence="17" id="KW-1185">Reference proteome</keyword>
<comment type="function">
    <text evidence="11">Receptor that is required in photoreceptors R1, R3, R4 and R6 during eye development; generation of the ganglion mother cell-2 (GMC-2) fate in the nb7-3 lineage, coinciding with the transition in the expression of HB to KR in the neuroblasts (NBs).</text>
</comment>
<evidence type="ECO:0000256" key="1">
    <source>
        <dbReference type="ARBA" id="ARBA00004123"/>
    </source>
</evidence>
<dbReference type="AlphaFoldDB" id="A0A1W0XDW8"/>
<dbReference type="PANTHER" id="PTHR24083">
    <property type="entry name" value="NUCLEAR HORMONE RECEPTOR"/>
    <property type="match status" value="1"/>
</dbReference>
<dbReference type="InterPro" id="IPR013088">
    <property type="entry name" value="Znf_NHR/GATA"/>
</dbReference>
<dbReference type="GO" id="GO:0005634">
    <property type="term" value="C:nucleus"/>
    <property type="evidence" value="ECO:0007669"/>
    <property type="project" value="UniProtKB-SubCell"/>
</dbReference>
<evidence type="ECO:0000256" key="10">
    <source>
        <dbReference type="ARBA" id="ARBA00023242"/>
    </source>
</evidence>
<evidence type="ECO:0000256" key="6">
    <source>
        <dbReference type="ARBA" id="ARBA00023015"/>
    </source>
</evidence>
<dbReference type="PROSITE" id="PS51843">
    <property type="entry name" value="NR_LBD"/>
    <property type="match status" value="1"/>
</dbReference>
<keyword evidence="6 12" id="KW-0805">Transcription regulation</keyword>
<evidence type="ECO:0000256" key="7">
    <source>
        <dbReference type="ARBA" id="ARBA00023125"/>
    </source>
</evidence>
<keyword evidence="4 12" id="KW-0863">Zinc-finger</keyword>
<accession>A0A1W0XDW8</accession>
<dbReference type="FunFam" id="3.30.50.10:FF:000016">
    <property type="entry name" value="Nuclear receptor subfamily 2 group F member 1"/>
    <property type="match status" value="1"/>
</dbReference>
<dbReference type="InterPro" id="IPR000536">
    <property type="entry name" value="Nucl_hrmn_rcpt_lig-bd"/>
</dbReference>
<dbReference type="GO" id="GO:0008270">
    <property type="term" value="F:zinc ion binding"/>
    <property type="evidence" value="ECO:0007669"/>
    <property type="project" value="UniProtKB-KW"/>
</dbReference>
<dbReference type="EMBL" id="MTYJ01000002">
    <property type="protein sequence ID" value="OQV25608.1"/>
    <property type="molecule type" value="Genomic_DNA"/>
</dbReference>
<dbReference type="InterPro" id="IPR001628">
    <property type="entry name" value="Znf_hrmn_rcpt"/>
</dbReference>
<evidence type="ECO:0000256" key="5">
    <source>
        <dbReference type="ARBA" id="ARBA00022833"/>
    </source>
</evidence>
<evidence type="ECO:0000256" key="8">
    <source>
        <dbReference type="ARBA" id="ARBA00023163"/>
    </source>
</evidence>
<dbReference type="GO" id="GO:0046982">
    <property type="term" value="F:protein heterodimerization activity"/>
    <property type="evidence" value="ECO:0007669"/>
    <property type="project" value="UniProtKB-ARBA"/>
</dbReference>
<dbReference type="SUPFAM" id="SSF48508">
    <property type="entry name" value="Nuclear receptor ligand-binding domain"/>
    <property type="match status" value="1"/>
</dbReference>
<dbReference type="GO" id="GO:0043565">
    <property type="term" value="F:sequence-specific DNA binding"/>
    <property type="evidence" value="ECO:0007669"/>
    <property type="project" value="InterPro"/>
</dbReference>
<keyword evidence="10 12" id="KW-0539">Nucleus</keyword>
<evidence type="ECO:0000259" key="14">
    <source>
        <dbReference type="PROSITE" id="PS51030"/>
    </source>
</evidence>
<dbReference type="Pfam" id="PF00104">
    <property type="entry name" value="Hormone_recep"/>
    <property type="match status" value="1"/>
</dbReference>
<dbReference type="GO" id="GO:0042331">
    <property type="term" value="P:phototaxis"/>
    <property type="evidence" value="ECO:0007669"/>
    <property type="project" value="UniProtKB-ARBA"/>
</dbReference>
<evidence type="ECO:0000256" key="3">
    <source>
        <dbReference type="ARBA" id="ARBA00022723"/>
    </source>
</evidence>
<organism evidence="16 17">
    <name type="scientific">Hypsibius exemplaris</name>
    <name type="common">Freshwater tardigrade</name>
    <dbReference type="NCBI Taxonomy" id="2072580"/>
    <lineage>
        <taxon>Eukaryota</taxon>
        <taxon>Metazoa</taxon>
        <taxon>Ecdysozoa</taxon>
        <taxon>Tardigrada</taxon>
        <taxon>Eutardigrada</taxon>
        <taxon>Parachela</taxon>
        <taxon>Hypsibioidea</taxon>
        <taxon>Hypsibiidae</taxon>
        <taxon>Hypsibius</taxon>
    </lineage>
</organism>
<feature type="compositionally biased region" description="Low complexity" evidence="13">
    <location>
        <begin position="29"/>
        <end position="62"/>
    </location>
</feature>
<evidence type="ECO:0000313" key="17">
    <source>
        <dbReference type="Proteomes" id="UP000192578"/>
    </source>
</evidence>
<evidence type="ECO:0000313" key="16">
    <source>
        <dbReference type="EMBL" id="OQV25608.1"/>
    </source>
</evidence>
<dbReference type="GO" id="GO:0007510">
    <property type="term" value="P:cardioblast cell fate determination"/>
    <property type="evidence" value="ECO:0007669"/>
    <property type="project" value="UniProtKB-ARBA"/>
</dbReference>
<dbReference type="PROSITE" id="PS51030">
    <property type="entry name" value="NUCLEAR_REC_DBD_2"/>
    <property type="match status" value="1"/>
</dbReference>
<evidence type="ECO:0000256" key="13">
    <source>
        <dbReference type="SAM" id="MobiDB-lite"/>
    </source>
</evidence>
<dbReference type="InterPro" id="IPR001723">
    <property type="entry name" value="Nuclear_hrmn_rcpt"/>
</dbReference>
<sequence>MQNNSMKGDSSSLLLHRHSNQHQTEHLLHSSTDISNTNNNNNHVHTPAPSSSPNNSDSDADKSNAANMECVVCGDKSSGKHYGQYTCEGCKSFFKRSVRRNLTYQCRGTKNCPIDQHHRNQCQYCRMKKCLKSGMRREAVQRGRIQTQPLLAGQYPFVNGDFMGAGHSFVGGYITALMRAEAYSQPRYAHCFPAAGNYLGGVENVTEMASRLLFSSVGWCRGIPFFNDLNASDQWYLVKNSWTDLFILSAAQSGAQLISPQILATANLQSQYTGAERLTQVYNSCTAFQDRVEKLKALHLDGAEYSCLKAITLYSADAPQLTDPLTIDNLQEKSQLALEEYTRTQYPNQPSRTGRILLRLPGLKSVTSSFLEQIFFSRLLSSKTCSFEQLLREIFMGGTGNAFNSWPYPVQPALPPC</sequence>
<reference evidence="17" key="1">
    <citation type="submission" date="2017-01" db="EMBL/GenBank/DDBJ databases">
        <title>Comparative genomics of anhydrobiosis in the tardigrade Hypsibius dujardini.</title>
        <authorList>
            <person name="Yoshida Y."/>
            <person name="Koutsovoulos G."/>
            <person name="Laetsch D."/>
            <person name="Stevens L."/>
            <person name="Kumar S."/>
            <person name="Horikawa D."/>
            <person name="Ishino K."/>
            <person name="Komine S."/>
            <person name="Tomita M."/>
            <person name="Blaxter M."/>
            <person name="Arakawa K."/>
        </authorList>
    </citation>
    <scope>NUCLEOTIDE SEQUENCE [LARGE SCALE GENOMIC DNA]</scope>
    <source>
        <strain evidence="17">Z151</strain>
    </source>
</reference>
<keyword evidence="7 12" id="KW-0238">DNA-binding</keyword>
<keyword evidence="8 12" id="KW-0804">Transcription</keyword>